<evidence type="ECO:0000313" key="2">
    <source>
        <dbReference type="Proteomes" id="UP000319160"/>
    </source>
</evidence>
<protein>
    <submittedName>
        <fullName evidence="1">Uncharacterized protein</fullName>
    </submittedName>
</protein>
<name>A0A553HXV7_9PEZI</name>
<gene>
    <name evidence="1" type="ORF">FHL15_006190</name>
</gene>
<sequence>MSTGVVTPTSTTLSARTVSPASLPITLPNKISIGEREDYVTLETAIAGGCITNLDRKRVLCSTFSPYSDRNLVDPPSGKEDVGIGTKIRNYALDIDEAPA</sequence>
<comment type="caution">
    <text evidence="1">The sequence shown here is derived from an EMBL/GenBank/DDBJ whole genome shotgun (WGS) entry which is preliminary data.</text>
</comment>
<organism evidence="1 2">
    <name type="scientific">Xylaria flabelliformis</name>
    <dbReference type="NCBI Taxonomy" id="2512241"/>
    <lineage>
        <taxon>Eukaryota</taxon>
        <taxon>Fungi</taxon>
        <taxon>Dikarya</taxon>
        <taxon>Ascomycota</taxon>
        <taxon>Pezizomycotina</taxon>
        <taxon>Sordariomycetes</taxon>
        <taxon>Xylariomycetidae</taxon>
        <taxon>Xylariales</taxon>
        <taxon>Xylariaceae</taxon>
        <taxon>Xylaria</taxon>
    </lineage>
</organism>
<dbReference type="Proteomes" id="UP000319160">
    <property type="component" value="Unassembled WGS sequence"/>
</dbReference>
<proteinExistence type="predicted"/>
<reference evidence="2" key="1">
    <citation type="submission" date="2019-06" db="EMBL/GenBank/DDBJ databases">
        <title>Draft genome sequence of the griseofulvin-producing fungus Xylaria cubensis strain G536.</title>
        <authorList>
            <person name="Mead M.E."/>
            <person name="Raja H.A."/>
            <person name="Steenwyk J.L."/>
            <person name="Knowles S.L."/>
            <person name="Oberlies N.H."/>
            <person name="Rokas A."/>
        </authorList>
    </citation>
    <scope>NUCLEOTIDE SEQUENCE [LARGE SCALE GENOMIC DNA]</scope>
    <source>
        <strain evidence="2">G536</strain>
    </source>
</reference>
<accession>A0A553HXV7</accession>
<dbReference type="EMBL" id="VFLP01000033">
    <property type="protein sequence ID" value="TRX92784.1"/>
    <property type="molecule type" value="Genomic_DNA"/>
</dbReference>
<evidence type="ECO:0000313" key="1">
    <source>
        <dbReference type="EMBL" id="TRX92784.1"/>
    </source>
</evidence>
<keyword evidence="2" id="KW-1185">Reference proteome</keyword>
<dbReference type="AlphaFoldDB" id="A0A553HXV7"/>